<feature type="compositionally biased region" description="Polar residues" evidence="1">
    <location>
        <begin position="91"/>
        <end position="102"/>
    </location>
</feature>
<feature type="compositionally biased region" description="Basic and acidic residues" evidence="1">
    <location>
        <begin position="601"/>
        <end position="610"/>
    </location>
</feature>
<feature type="compositionally biased region" description="Low complexity" evidence="1">
    <location>
        <begin position="163"/>
        <end position="188"/>
    </location>
</feature>
<feature type="compositionally biased region" description="Acidic residues" evidence="1">
    <location>
        <begin position="492"/>
        <end position="501"/>
    </location>
</feature>
<evidence type="ECO:0000313" key="3">
    <source>
        <dbReference type="Proteomes" id="UP000620124"/>
    </source>
</evidence>
<feature type="compositionally biased region" description="Low complexity" evidence="1">
    <location>
        <begin position="663"/>
        <end position="680"/>
    </location>
</feature>
<feature type="region of interest" description="Disordered" evidence="1">
    <location>
        <begin position="548"/>
        <end position="841"/>
    </location>
</feature>
<feature type="region of interest" description="Disordered" evidence="1">
    <location>
        <begin position="855"/>
        <end position="893"/>
    </location>
</feature>
<comment type="caution">
    <text evidence="2">The sequence shown here is derived from an EMBL/GenBank/DDBJ whole genome shotgun (WGS) entry which is preliminary data.</text>
</comment>
<feature type="compositionally biased region" description="Acidic residues" evidence="1">
    <location>
        <begin position="759"/>
        <end position="770"/>
    </location>
</feature>
<feature type="compositionally biased region" description="Pro residues" evidence="1">
    <location>
        <begin position="859"/>
        <end position="868"/>
    </location>
</feature>
<dbReference type="InterPro" id="IPR036028">
    <property type="entry name" value="SH3-like_dom_sf"/>
</dbReference>
<feature type="region of interest" description="Disordered" evidence="1">
    <location>
        <begin position="933"/>
        <end position="1019"/>
    </location>
</feature>
<feature type="compositionally biased region" description="Polar residues" evidence="1">
    <location>
        <begin position="565"/>
        <end position="577"/>
    </location>
</feature>
<accession>A0A8H7CZ94</accession>
<gene>
    <name evidence="2" type="ORF">MVEN_01049900</name>
</gene>
<evidence type="ECO:0008006" key="4">
    <source>
        <dbReference type="Google" id="ProtNLM"/>
    </source>
</evidence>
<evidence type="ECO:0000313" key="2">
    <source>
        <dbReference type="EMBL" id="KAF7353652.1"/>
    </source>
</evidence>
<dbReference type="SUPFAM" id="SSF50044">
    <property type="entry name" value="SH3-domain"/>
    <property type="match status" value="1"/>
</dbReference>
<proteinExistence type="predicted"/>
<sequence>MDVADRTMDAAELARWTRFAAKGGIGKCTAVGDCVAEAAQDLMFLKNDEIVVLMQLPEENMFLGYCEGIVGRFHANDVHFHSKLKKPVMTKRSSVGGTHSGKSTPTPSVQSPSPSLVQSSSPRSGMNYHQTSPSPQPQSQLRYQPPSPPLSPSSSRERMPRNTSFSSTTVSTGSTSASMSSSTISSVSPETPLTMYSSPEPVKGWPKPLDTSTSTASMDTNVSGRSSTYMASVSSVNGLDTENDEGIDGRHNRRSETTTVEIWPSSPPSATIARKPVNGSRLALAMQPPTDSEESDEEVMENGHSRGNSSGSDHEEEEHEYGPDDGTWATHHGGTLPLQVVKINSPNPNSVPPSPYRQAFSSSPLAQNDHDSTRSDSRPDSVNHNDSSRSTDSESNYNTTESEDNADETMVSVPTEKRSPSPPNHGSSHHPTPSVSSSTHDGSMLYGNTTNSLVHEDPTRSSIAAPSFHGSEDGEVGIGLSLLQGLVGGDGEASDSDEDESPSAGTTPEKRTSRRQSTVSAMRGTPQHGDDWDGASIYENYYRFSTNPRASTSTFASGRMPARFSHSSQRGMPNSNADVVPPVPVDSRHKPESIPSQTESNRSEKTRSIDSDASVYTQASKISSIDPSRLSVQPPHGPRRPAPLELTSINGEPSPLLHTRWGSPASSASPPTSSAAGQSSFYDGTPPVSASSGSISPGGVASQLRQRLEIDRGSPIGSFTRLDAPGEGLGGGIVIEDDEEPSAPSMSMSITSDPRSESPEEESEAEVDDDVTTRRPGPDSLAPLVINDTLSPPANSIPPASTNPSPSPQSSTATTPPFTFIPSRSPSSSASTDPPAISAPDSTVVVGASWRTSMFLPHPNAPKPPPMTGGPEGPLYIRQPPPPSQQRSDNAQSLVNVINMSIGRSKVTRVMPTIYGRTELDLGSSTGPVRMVFSMDPLPPLSAPLPSQIPFRNGASPPVPPPPGPVAVPRRMTSESDPGNTSQPGSPVGSPRSPMPGGRSPSGTASPVTAVPGKSSPTC</sequence>
<protein>
    <recommendedName>
        <fullName evidence="4">SH3 domain-containing protein</fullName>
    </recommendedName>
</protein>
<organism evidence="2 3">
    <name type="scientific">Mycena venus</name>
    <dbReference type="NCBI Taxonomy" id="2733690"/>
    <lineage>
        <taxon>Eukaryota</taxon>
        <taxon>Fungi</taxon>
        <taxon>Dikarya</taxon>
        <taxon>Basidiomycota</taxon>
        <taxon>Agaricomycotina</taxon>
        <taxon>Agaricomycetes</taxon>
        <taxon>Agaricomycetidae</taxon>
        <taxon>Agaricales</taxon>
        <taxon>Marasmiineae</taxon>
        <taxon>Mycenaceae</taxon>
        <taxon>Mycena</taxon>
    </lineage>
</organism>
<feature type="compositionally biased region" description="Low complexity" evidence="1">
    <location>
        <begin position="103"/>
        <end position="124"/>
    </location>
</feature>
<feature type="compositionally biased region" description="Polar residues" evidence="1">
    <location>
        <begin position="614"/>
        <end position="626"/>
    </location>
</feature>
<feature type="compositionally biased region" description="Low complexity" evidence="1">
    <location>
        <begin position="424"/>
        <end position="440"/>
    </location>
</feature>
<evidence type="ECO:0000256" key="1">
    <source>
        <dbReference type="SAM" id="MobiDB-lite"/>
    </source>
</evidence>
<name>A0A8H7CZ94_9AGAR</name>
<dbReference type="EMBL" id="JACAZI010000008">
    <property type="protein sequence ID" value="KAF7353652.1"/>
    <property type="molecule type" value="Genomic_DNA"/>
</dbReference>
<dbReference type="Proteomes" id="UP000620124">
    <property type="component" value="Unassembled WGS sequence"/>
</dbReference>
<keyword evidence="3" id="KW-1185">Reference proteome</keyword>
<reference evidence="2" key="1">
    <citation type="submission" date="2020-05" db="EMBL/GenBank/DDBJ databases">
        <title>Mycena genomes resolve the evolution of fungal bioluminescence.</title>
        <authorList>
            <person name="Tsai I.J."/>
        </authorList>
    </citation>
    <scope>NUCLEOTIDE SEQUENCE</scope>
    <source>
        <strain evidence="2">CCC161011</strain>
    </source>
</reference>
<dbReference type="AlphaFoldDB" id="A0A8H7CZ94"/>
<feature type="compositionally biased region" description="Low complexity" evidence="1">
    <location>
        <begin position="982"/>
        <end position="1003"/>
    </location>
</feature>
<feature type="compositionally biased region" description="Basic and acidic residues" evidence="1">
    <location>
        <begin position="368"/>
        <end position="392"/>
    </location>
</feature>
<feature type="compositionally biased region" description="Polar residues" evidence="1">
    <location>
        <begin position="210"/>
        <end position="240"/>
    </location>
</feature>
<feature type="compositionally biased region" description="Pro residues" evidence="1">
    <location>
        <begin position="957"/>
        <end position="966"/>
    </location>
</feature>
<dbReference type="OrthoDB" id="3060998at2759"/>
<feature type="compositionally biased region" description="Low complexity" evidence="1">
    <location>
        <begin position="791"/>
        <end position="841"/>
    </location>
</feature>
<feature type="compositionally biased region" description="Basic and acidic residues" evidence="1">
    <location>
        <begin position="247"/>
        <end position="256"/>
    </location>
</feature>
<feature type="compositionally biased region" description="Acidic residues" evidence="1">
    <location>
        <begin position="291"/>
        <end position="300"/>
    </location>
</feature>
<feature type="region of interest" description="Disordered" evidence="1">
    <location>
        <begin position="86"/>
        <end position="534"/>
    </location>
</feature>